<name>A0A3A4KCT8_9NOCA</name>
<feature type="domain" description="DUF6378" evidence="1">
    <location>
        <begin position="2"/>
        <end position="65"/>
    </location>
</feature>
<accession>A0A3A4KCT8</accession>
<evidence type="ECO:0000259" key="1">
    <source>
        <dbReference type="Pfam" id="PF19905"/>
    </source>
</evidence>
<comment type="caution">
    <text evidence="2">The sequence shown here is derived from an EMBL/GenBank/DDBJ whole genome shotgun (WGS) entry which is preliminary data.</text>
</comment>
<evidence type="ECO:0000313" key="3">
    <source>
        <dbReference type="Proteomes" id="UP000266677"/>
    </source>
</evidence>
<dbReference type="Proteomes" id="UP000266677">
    <property type="component" value="Unassembled WGS sequence"/>
</dbReference>
<organism evidence="2 3">
    <name type="scientific">Nocardia panacis</name>
    <dbReference type="NCBI Taxonomy" id="2340916"/>
    <lineage>
        <taxon>Bacteria</taxon>
        <taxon>Bacillati</taxon>
        <taxon>Actinomycetota</taxon>
        <taxon>Actinomycetes</taxon>
        <taxon>Mycobacteriales</taxon>
        <taxon>Nocardiaceae</taxon>
        <taxon>Nocardia</taxon>
    </lineage>
</organism>
<dbReference type="EMBL" id="QZFU01000041">
    <property type="protein sequence ID" value="RJO70132.1"/>
    <property type="molecule type" value="Genomic_DNA"/>
</dbReference>
<proteinExistence type="predicted"/>
<evidence type="ECO:0000313" key="2">
    <source>
        <dbReference type="EMBL" id="RJO70132.1"/>
    </source>
</evidence>
<keyword evidence="3" id="KW-1185">Reference proteome</keyword>
<protein>
    <recommendedName>
        <fullName evidence="1">DUF6378 domain-containing protein</fullName>
    </recommendedName>
</protein>
<dbReference type="OrthoDB" id="2376767at2"/>
<dbReference type="InterPro" id="IPR045958">
    <property type="entry name" value="DUF6378"/>
</dbReference>
<sequence length="67" mass="7572">MNTYGNPAESFERIAGLWSAYLGHPVHARDVANLMVLLKVSRSRHAYQRDDYTDICGYAALAERISE</sequence>
<reference evidence="2 3" key="1">
    <citation type="submission" date="2018-09" db="EMBL/GenBank/DDBJ databases">
        <title>YIM PH21274 draft genome.</title>
        <authorList>
            <person name="Miao C."/>
        </authorList>
    </citation>
    <scope>NUCLEOTIDE SEQUENCE [LARGE SCALE GENOMIC DNA]</scope>
    <source>
        <strain evidence="2 3">YIM PH 21724</strain>
    </source>
</reference>
<dbReference type="Pfam" id="PF19905">
    <property type="entry name" value="DUF6378"/>
    <property type="match status" value="1"/>
</dbReference>
<dbReference type="AlphaFoldDB" id="A0A3A4KCT8"/>
<gene>
    <name evidence="2" type="ORF">D5S18_28245</name>
</gene>